<gene>
    <name evidence="1" type="ORF">QFC19_002665</name>
</gene>
<organism evidence="1 2">
    <name type="scientific">Naganishia cerealis</name>
    <dbReference type="NCBI Taxonomy" id="610337"/>
    <lineage>
        <taxon>Eukaryota</taxon>
        <taxon>Fungi</taxon>
        <taxon>Dikarya</taxon>
        <taxon>Basidiomycota</taxon>
        <taxon>Agaricomycotina</taxon>
        <taxon>Tremellomycetes</taxon>
        <taxon>Filobasidiales</taxon>
        <taxon>Filobasidiaceae</taxon>
        <taxon>Naganishia</taxon>
    </lineage>
</organism>
<evidence type="ECO:0000313" key="1">
    <source>
        <dbReference type="EMBL" id="KAJ9107922.1"/>
    </source>
</evidence>
<sequence length="1157" mass="123707">MDPSPALVKQLMELGIGEESARRALKPRLVTYPYALFAPISNHPSPSSFAMPNLERSFSLPILSPIFNLKVFGNSGGNDEVSNGSDSPRVRCLSTPGKRRVSAMENSIARKLGKSRSLEPAPHEGDMLNEMAESSNACEGTAKVLDSTSRAESGELSKARKASPKLLGIPHSPRTRAHDTSPRIVGRSPLLSPALGRPRLDAIPENDHISDQNTDHYRVTNSPLPLCEPSPLVLGPTFSSGSISSLEPDIPLPVTKAAPNVLDDDDNSLHGTDVDNIGPEGGSDTTIELRGPLSQSSEGPTRSKGKGKPMLSVPASVSSGFEKMKSMMGKGKTSVQERPDDLQENSSRNASRSSSRRSSLSNSDGRGPPVVSEGEKTALGWISRTRSDTSLAGILIRKDENVLKLTKTGSLSSLSSSSNATSPHSRTTAQTPSFPLGIPMTTSPPDIDIRSPILVLDPILASTTINPGSGLVPHPSPSPSPSSRGYTTGVVSPMETSPTETTTSTTYTLKPLVLNPTTPDAATTPTLPTMNPATTSPQPSRRSSLTNSSLKNRSFDEEAQNLMLNALQRGSGGNHSLSLSRSSTKDSTMTGGSKPGVGGALAALGFKTAAAVGATESLKKSNINVILPSQPVGSENSAPPLAPAVSLITATPMTEQEESTSTASTSGYFGSKKTKRSSRSDRSANKEEKYRRSLSPFFKGRRSISRGNATEKRDPSPPVEALSDAGESDGESIVSNSTNRYRPQATAFSLSRRRGKTDSDEEDDEDQGSDDGDFETDTEYNEDALSHEIVGPDGWVEDVFDPLTEENTKANAVYFEGDAAGLGGEGVLEDDQGEEIEVEVDALGEGDAHLPQLTPTGPNVVIPPEPIFAQPTMRRPPTPPLNPEHGMTGALHKEKKKIKPLPLTTSRPEFGRNRCTIKLTQGDPDAALEESGNRLRSYVVLSDLSAEAGYAIEWCIGTVARDGDQIFLVSVMENEAKLDPKDNVTDKAQKLRVQRERQATASALARQATSLLQRTVLNVSVTCQAIHSKNARHMLLDLIDYLEPTMAIVGSRGLGKLQGILLGSTSHYLVQKSSVPVMVARRRLKRPLRKTDPATLRHAPRTSLASASIEKRASSKQEDEVIDAEDVDREADRQEIEDRREREARGMAAGGQGEVTL</sequence>
<proteinExistence type="predicted"/>
<name>A0ACC2WA05_9TREE</name>
<accession>A0ACC2WA05</accession>
<reference evidence="1" key="1">
    <citation type="submission" date="2023-04" db="EMBL/GenBank/DDBJ databases">
        <title>Draft Genome sequencing of Naganishia species isolated from polar environments using Oxford Nanopore Technology.</title>
        <authorList>
            <person name="Leo P."/>
            <person name="Venkateswaran K."/>
        </authorList>
    </citation>
    <scope>NUCLEOTIDE SEQUENCE</scope>
    <source>
        <strain evidence="1">MNA-CCFEE 5261</strain>
    </source>
</reference>
<dbReference type="EMBL" id="JASBWR010000023">
    <property type="protein sequence ID" value="KAJ9107922.1"/>
    <property type="molecule type" value="Genomic_DNA"/>
</dbReference>
<evidence type="ECO:0000313" key="2">
    <source>
        <dbReference type="Proteomes" id="UP001241377"/>
    </source>
</evidence>
<keyword evidence="2" id="KW-1185">Reference proteome</keyword>
<comment type="caution">
    <text evidence="1">The sequence shown here is derived from an EMBL/GenBank/DDBJ whole genome shotgun (WGS) entry which is preliminary data.</text>
</comment>
<protein>
    <submittedName>
        <fullName evidence="1">Uncharacterized protein</fullName>
    </submittedName>
</protein>
<dbReference type="Proteomes" id="UP001241377">
    <property type="component" value="Unassembled WGS sequence"/>
</dbReference>